<feature type="transmembrane region" description="Helical" evidence="1">
    <location>
        <begin position="515"/>
        <end position="540"/>
    </location>
</feature>
<dbReference type="AlphaFoldDB" id="A0A0S4ISY9"/>
<keyword evidence="1" id="KW-0472">Membrane</keyword>
<dbReference type="GO" id="GO:0016020">
    <property type="term" value="C:membrane"/>
    <property type="evidence" value="ECO:0007669"/>
    <property type="project" value="TreeGrafter"/>
</dbReference>
<organism evidence="2 3">
    <name type="scientific">Bodo saltans</name>
    <name type="common">Flagellated protozoan</name>
    <dbReference type="NCBI Taxonomy" id="75058"/>
    <lineage>
        <taxon>Eukaryota</taxon>
        <taxon>Discoba</taxon>
        <taxon>Euglenozoa</taxon>
        <taxon>Kinetoplastea</taxon>
        <taxon>Metakinetoplastina</taxon>
        <taxon>Eubodonida</taxon>
        <taxon>Bodonidae</taxon>
        <taxon>Bodo</taxon>
    </lineage>
</organism>
<keyword evidence="1 2" id="KW-0812">Transmembrane</keyword>
<feature type="transmembrane region" description="Helical" evidence="1">
    <location>
        <begin position="278"/>
        <end position="295"/>
    </location>
</feature>
<evidence type="ECO:0000313" key="3">
    <source>
        <dbReference type="Proteomes" id="UP000051952"/>
    </source>
</evidence>
<feature type="transmembrane region" description="Helical" evidence="1">
    <location>
        <begin position="454"/>
        <end position="476"/>
    </location>
</feature>
<feature type="transmembrane region" description="Helical" evidence="1">
    <location>
        <begin position="415"/>
        <end position="434"/>
    </location>
</feature>
<feature type="transmembrane region" description="Helical" evidence="1">
    <location>
        <begin position="28"/>
        <end position="50"/>
    </location>
</feature>
<dbReference type="GO" id="GO:0050982">
    <property type="term" value="P:detection of mechanical stimulus"/>
    <property type="evidence" value="ECO:0007669"/>
    <property type="project" value="TreeGrafter"/>
</dbReference>
<reference evidence="3" key="1">
    <citation type="submission" date="2015-09" db="EMBL/GenBank/DDBJ databases">
        <authorList>
            <consortium name="Pathogen Informatics"/>
        </authorList>
    </citation>
    <scope>NUCLEOTIDE SEQUENCE [LARGE SCALE GENOMIC DNA]</scope>
    <source>
        <strain evidence="3">Lake Konstanz</strain>
    </source>
</reference>
<evidence type="ECO:0000256" key="1">
    <source>
        <dbReference type="SAM" id="Phobius"/>
    </source>
</evidence>
<sequence>MQAMLVPKDVLARLDFRSPHQIGSPRKLIGILFIVEFSTFTIFLVCLALRCLEHVVPQTSLVTESVISETVSFDPTTLSNIDSIREYVLTFPLAILNASDHDEKSSLFLQSHRLLGALVFSQTRSFMSECVRWGTAFDCVSSGDRSSGQPFEGILARAPVQVFLPDKACPSVLCDPGFRSALSWTYYEAGGATLLAFGGSLFASSNSSFSSNLTSDTVSSFIDRFTRFLSISGTLLDGEGLLLTSFSLNFELPVVGGSFAWIDTRTVQVEESSLSQQYAGVVWFYCAAFLFVSIWRSAMGVINRQACDVCNSSDGFISTNCSSCRKPVCLDILEVTRCSWCGLSLQAPQHGCWKAQLDFTRVVPLLNIISIVVASAFEQQAQNALQTTVSTFLATPQLSPPMLDVLAPIDQLSRVGTMNAFNILIAFVSLYRFLGRAPWIARFLRVFGSGGFLMAFFFLGFAAVFVGFMLSFYLLLGETSATFATASGAFTGTFQLLLGLVDWDTVSTYLFSSSFTALYLFFCWVCVLVMVNVLISLVTAEYKRSRKVQSFDVETESCKLLFSRGDQASTNALSNLVTEHSEDESRKAVEDMNLTESRVLPLIDTAKVSVDHMESSLSVMESDARHVRRSAEALEKLSSVLQSLQ</sequence>
<dbReference type="PANTHER" id="PTHR10877">
    <property type="entry name" value="POLYCYSTIN FAMILY MEMBER"/>
    <property type="match status" value="1"/>
</dbReference>
<keyword evidence="3" id="KW-1185">Reference proteome</keyword>
<dbReference type="VEuPathDB" id="TriTrypDB:BSAL_54895"/>
<dbReference type="Proteomes" id="UP000051952">
    <property type="component" value="Unassembled WGS sequence"/>
</dbReference>
<evidence type="ECO:0000313" key="2">
    <source>
        <dbReference type="EMBL" id="CUE73184.1"/>
    </source>
</evidence>
<keyword evidence="1" id="KW-1133">Transmembrane helix</keyword>
<dbReference type="GO" id="GO:0005262">
    <property type="term" value="F:calcium channel activity"/>
    <property type="evidence" value="ECO:0007669"/>
    <property type="project" value="TreeGrafter"/>
</dbReference>
<dbReference type="InterPro" id="IPR051223">
    <property type="entry name" value="Polycystin"/>
</dbReference>
<protein>
    <submittedName>
        <fullName evidence="2">Transmembrane protein, putative</fullName>
    </submittedName>
</protein>
<dbReference type="PANTHER" id="PTHR10877:SF183">
    <property type="entry name" value="AT14535P-RELATED"/>
    <property type="match status" value="1"/>
</dbReference>
<proteinExistence type="predicted"/>
<dbReference type="EMBL" id="CYKH01000145">
    <property type="protein sequence ID" value="CUE73184.1"/>
    <property type="molecule type" value="Genomic_DNA"/>
</dbReference>
<gene>
    <name evidence="2" type="ORF">BSAL_54895</name>
</gene>
<name>A0A0S4ISY9_BODSA</name>
<feature type="transmembrane region" description="Helical" evidence="1">
    <location>
        <begin position="483"/>
        <end position="503"/>
    </location>
</feature>
<accession>A0A0S4ISY9</accession>